<dbReference type="Proteomes" id="UP000286268">
    <property type="component" value="Chromosome"/>
</dbReference>
<dbReference type="InterPro" id="IPR036388">
    <property type="entry name" value="WH-like_DNA-bd_sf"/>
</dbReference>
<feature type="domain" description="SEA" evidence="1">
    <location>
        <begin position="1"/>
        <end position="129"/>
    </location>
</feature>
<dbReference type="PANTHER" id="PTHR33164:SF99">
    <property type="entry name" value="MARR FAMILY REGULATORY PROTEIN"/>
    <property type="match status" value="1"/>
</dbReference>
<dbReference type="CDD" id="cd00090">
    <property type="entry name" value="HTH_ARSR"/>
    <property type="match status" value="1"/>
</dbReference>
<evidence type="ECO:0000259" key="1">
    <source>
        <dbReference type="PROSITE" id="PS50024"/>
    </source>
</evidence>
<dbReference type="GO" id="GO:0006950">
    <property type="term" value="P:response to stress"/>
    <property type="evidence" value="ECO:0007669"/>
    <property type="project" value="TreeGrafter"/>
</dbReference>
<accession>A0A410DRV4</accession>
<evidence type="ECO:0000313" key="4">
    <source>
        <dbReference type="Proteomes" id="UP000286268"/>
    </source>
</evidence>
<dbReference type="InterPro" id="IPR000835">
    <property type="entry name" value="HTH_MarR-typ"/>
</dbReference>
<dbReference type="EMBL" id="CP025746">
    <property type="protein sequence ID" value="QAA31791.1"/>
    <property type="molecule type" value="Genomic_DNA"/>
</dbReference>
<dbReference type="RefSeq" id="WP_128212587.1">
    <property type="nucleotide sequence ID" value="NZ_CP025746.1"/>
</dbReference>
<proteinExistence type="predicted"/>
<dbReference type="OrthoDB" id="49580at2"/>
<feature type="domain" description="HTH marR-type" evidence="2">
    <location>
        <begin position="10"/>
        <end position="139"/>
    </location>
</feature>
<dbReference type="InterPro" id="IPR036390">
    <property type="entry name" value="WH_DNA-bd_sf"/>
</dbReference>
<dbReference type="GO" id="GO:0003700">
    <property type="term" value="F:DNA-binding transcription factor activity"/>
    <property type="evidence" value="ECO:0007669"/>
    <property type="project" value="InterPro"/>
</dbReference>
<dbReference type="SMART" id="SM00347">
    <property type="entry name" value="HTH_MARR"/>
    <property type="match status" value="1"/>
</dbReference>
<dbReference type="InterPro" id="IPR011991">
    <property type="entry name" value="ArsR-like_HTH"/>
</dbReference>
<evidence type="ECO:0000313" key="3">
    <source>
        <dbReference type="EMBL" id="QAA31791.1"/>
    </source>
</evidence>
<dbReference type="SUPFAM" id="SSF46785">
    <property type="entry name" value="Winged helix' DNA-binding domain"/>
    <property type="match status" value="1"/>
</dbReference>
<protein>
    <submittedName>
        <fullName evidence="3">MarR family transcriptional regulator</fullName>
    </submittedName>
</protein>
<name>A0A410DRV4_9CLOT</name>
<reference evidence="3 4" key="1">
    <citation type="submission" date="2018-01" db="EMBL/GenBank/DDBJ databases">
        <title>Genome Sequencing and Assembly of Anaerobacter polyendosporus strain CT4.</title>
        <authorList>
            <person name="Tachaapaikoon C."/>
            <person name="Sutheeworapong S."/>
            <person name="Jenjaroenpun P."/>
            <person name="Wongsurawat T."/>
            <person name="Nookeaw I."/>
            <person name="Cheawchanlertfa P."/>
            <person name="Kosugi A."/>
            <person name="Cheevadhanarak S."/>
            <person name="Ratanakhanokchai K."/>
        </authorList>
    </citation>
    <scope>NUCLEOTIDE SEQUENCE [LARGE SCALE GENOMIC DNA]</scope>
    <source>
        <strain evidence="3 4">CT4</strain>
    </source>
</reference>
<dbReference type="Pfam" id="PF01047">
    <property type="entry name" value="MarR"/>
    <property type="match status" value="1"/>
</dbReference>
<sequence length="147" mass="17036">MYSSDTGRETTRLFVEVSKLIQQSMRKNFEDSEVTMPQGMVLHILKEYGQMKISDLSDKVHLSKSTVSGIVDRLEKHGLVERTRNDEDRRTVYVSVTKAFEENHKELHKKAEESFEDLLSSATEEDMDKIVEGLSTLKRILMARKER</sequence>
<gene>
    <name evidence="3" type="ORF">C1I91_09100</name>
</gene>
<keyword evidence="4" id="KW-1185">Reference proteome</keyword>
<dbReference type="PROSITE" id="PS50024">
    <property type="entry name" value="SEA"/>
    <property type="match status" value="1"/>
</dbReference>
<dbReference type="PROSITE" id="PS50995">
    <property type="entry name" value="HTH_MARR_2"/>
    <property type="match status" value="1"/>
</dbReference>
<dbReference type="KEGG" id="cmah:C1I91_09100"/>
<dbReference type="Gene3D" id="1.10.10.10">
    <property type="entry name" value="Winged helix-like DNA-binding domain superfamily/Winged helix DNA-binding domain"/>
    <property type="match status" value="1"/>
</dbReference>
<evidence type="ECO:0000259" key="2">
    <source>
        <dbReference type="PROSITE" id="PS50995"/>
    </source>
</evidence>
<dbReference type="AlphaFoldDB" id="A0A410DRV4"/>
<dbReference type="PANTHER" id="PTHR33164">
    <property type="entry name" value="TRANSCRIPTIONAL REGULATOR, MARR FAMILY"/>
    <property type="match status" value="1"/>
</dbReference>
<dbReference type="InterPro" id="IPR039422">
    <property type="entry name" value="MarR/SlyA-like"/>
</dbReference>
<dbReference type="InterPro" id="IPR000082">
    <property type="entry name" value="SEA_dom"/>
</dbReference>
<organism evidence="3 4">
    <name type="scientific">Clostridium manihotivorum</name>
    <dbReference type="NCBI Taxonomy" id="2320868"/>
    <lineage>
        <taxon>Bacteria</taxon>
        <taxon>Bacillati</taxon>
        <taxon>Bacillota</taxon>
        <taxon>Clostridia</taxon>
        <taxon>Eubacteriales</taxon>
        <taxon>Clostridiaceae</taxon>
        <taxon>Clostridium</taxon>
    </lineage>
</organism>
<dbReference type="PRINTS" id="PR00598">
    <property type="entry name" value="HTHMARR"/>
</dbReference>